<accession>A0ACC0CKC9</accession>
<dbReference type="Proteomes" id="UP001497680">
    <property type="component" value="Unassembled WGS sequence"/>
</dbReference>
<sequence>MVDGEINKEPEASSNIYDATPPQSSQDPGGRKRRHSTNDTQSPGSSKRPCNREIIELSSDDDDDDDDEARVCPSELVLRDESVDDMHGSEDAASDEFGGRYANRHIDDSDWSRLCRLFQCPESTTKLQPPGFSVEIPAYQLHAIWWMLTQQPLREIQGGCLGDAMGLGKTVEVIVTFATFAMVKANHEEVRKFWKDGTTTEGRLHLAEQQTGDETRCPSQRTSPYPTSCTCVKSGDAYKIATTMPTLPTVCVVPPTVMRGWVVEYGKVVDAMHPVASRLKLSVAHEDYKRDEGLYHGEDQVKDTRGVAVQQEDRKMPLLIKGRVGLASRLILVSRHGATKLHARYDQMRTNIADENGQSIKTNLMGAAFVFFDESHQYNGSPDGPTDPFRLLGALRDSSFKEPSAFAVSASIPMAGPVQLANIADHILKSRRLHGLEAKIGGISDVGVFKDRQTDYNYLLDKLDRAKDSKAKKEVKIRRGRLSTLEKELAPLVLMARRPTDKFRGEQIGDGSREIIVESINCPMHDGAAQVAFRHLAAKVRRYVTLTLQKRKQEWEQGRLVGPEPSQRSVETNLFGGNNVRARLSGRSGHVWTRLMRAGVYPALARLIEVGQIKDEDLHHGAINPLGAQAVQGISSPGPCSHG</sequence>
<keyword evidence="2" id="KW-1185">Reference proteome</keyword>
<reference evidence="1 2" key="1">
    <citation type="journal article" date="2022" name="New Phytol.">
        <title>Ecological generalism drives hyperdiversity of secondary metabolite gene clusters in xylarialean endophytes.</title>
        <authorList>
            <person name="Franco M.E.E."/>
            <person name="Wisecaver J.H."/>
            <person name="Arnold A.E."/>
            <person name="Ju Y.M."/>
            <person name="Slot J.C."/>
            <person name="Ahrendt S."/>
            <person name="Moore L.P."/>
            <person name="Eastman K.E."/>
            <person name="Scott K."/>
            <person name="Konkel Z."/>
            <person name="Mondo S.J."/>
            <person name="Kuo A."/>
            <person name="Hayes R.D."/>
            <person name="Haridas S."/>
            <person name="Andreopoulos B."/>
            <person name="Riley R."/>
            <person name="LaButti K."/>
            <person name="Pangilinan J."/>
            <person name="Lipzen A."/>
            <person name="Amirebrahimi M."/>
            <person name="Yan J."/>
            <person name="Adam C."/>
            <person name="Keymanesh K."/>
            <person name="Ng V."/>
            <person name="Louie K."/>
            <person name="Northen T."/>
            <person name="Drula E."/>
            <person name="Henrissat B."/>
            <person name="Hsieh H.M."/>
            <person name="Youens-Clark K."/>
            <person name="Lutzoni F."/>
            <person name="Miadlikowska J."/>
            <person name="Eastwood D.C."/>
            <person name="Hamelin R.C."/>
            <person name="Grigoriev I.V."/>
            <person name="U'Ren J.M."/>
        </authorList>
    </citation>
    <scope>NUCLEOTIDE SEQUENCE [LARGE SCALE GENOMIC DNA]</scope>
    <source>
        <strain evidence="1 2">ER1909</strain>
    </source>
</reference>
<evidence type="ECO:0000313" key="1">
    <source>
        <dbReference type="EMBL" id="KAI6080889.1"/>
    </source>
</evidence>
<organism evidence="1 2">
    <name type="scientific">Hypoxylon rubiginosum</name>
    <dbReference type="NCBI Taxonomy" id="110542"/>
    <lineage>
        <taxon>Eukaryota</taxon>
        <taxon>Fungi</taxon>
        <taxon>Dikarya</taxon>
        <taxon>Ascomycota</taxon>
        <taxon>Pezizomycotina</taxon>
        <taxon>Sordariomycetes</taxon>
        <taxon>Xylariomycetidae</taxon>
        <taxon>Xylariales</taxon>
        <taxon>Hypoxylaceae</taxon>
        <taxon>Hypoxylon</taxon>
    </lineage>
</organism>
<comment type="caution">
    <text evidence="1">The sequence shown here is derived from an EMBL/GenBank/DDBJ whole genome shotgun (WGS) entry which is preliminary data.</text>
</comment>
<name>A0ACC0CKC9_9PEZI</name>
<proteinExistence type="predicted"/>
<dbReference type="EMBL" id="MU394417">
    <property type="protein sequence ID" value="KAI6080889.1"/>
    <property type="molecule type" value="Genomic_DNA"/>
</dbReference>
<protein>
    <submittedName>
        <fullName evidence="1">Uncharacterized protein</fullName>
    </submittedName>
</protein>
<gene>
    <name evidence="1" type="ORF">F4821DRAFT_41983</name>
</gene>
<evidence type="ECO:0000313" key="2">
    <source>
        <dbReference type="Proteomes" id="UP001497680"/>
    </source>
</evidence>